<evidence type="ECO:0000313" key="5">
    <source>
        <dbReference type="Proteomes" id="UP000010367"/>
    </source>
</evidence>
<dbReference type="InterPro" id="IPR003709">
    <property type="entry name" value="VanY-like_core_dom"/>
</dbReference>
<evidence type="ECO:0000259" key="3">
    <source>
        <dbReference type="Pfam" id="PF02557"/>
    </source>
</evidence>
<reference evidence="4 5" key="1">
    <citation type="submission" date="2012-06" db="EMBL/GenBank/DDBJ databases">
        <title>Finished chromosome of genome of Oscillatoria acuminata PCC 6304.</title>
        <authorList>
            <consortium name="US DOE Joint Genome Institute"/>
            <person name="Gugger M."/>
            <person name="Coursin T."/>
            <person name="Rippka R."/>
            <person name="Tandeau De Marsac N."/>
            <person name="Huntemann M."/>
            <person name="Wei C.-L."/>
            <person name="Han J."/>
            <person name="Detter J.C."/>
            <person name="Han C."/>
            <person name="Tapia R."/>
            <person name="Davenport K."/>
            <person name="Daligault H."/>
            <person name="Erkkila T."/>
            <person name="Gu W."/>
            <person name="Munk A.C.C."/>
            <person name="Teshima H."/>
            <person name="Xu Y."/>
            <person name="Chain P."/>
            <person name="Chen A."/>
            <person name="Krypides N."/>
            <person name="Mavromatis K."/>
            <person name="Markowitz V."/>
            <person name="Szeto E."/>
            <person name="Ivanova N."/>
            <person name="Mikhailova N."/>
            <person name="Ovchinnikova G."/>
            <person name="Pagani I."/>
            <person name="Pati A."/>
            <person name="Goodwin L."/>
            <person name="Peters L."/>
            <person name="Pitluck S."/>
            <person name="Woyke T."/>
            <person name="Kerfeld C."/>
        </authorList>
    </citation>
    <scope>NUCLEOTIDE SEQUENCE [LARGE SCALE GENOMIC DNA]</scope>
    <source>
        <strain evidence="4 5">PCC 6304</strain>
    </source>
</reference>
<dbReference type="SUPFAM" id="SSF55166">
    <property type="entry name" value="Hedgehog/DD-peptidase"/>
    <property type="match status" value="1"/>
</dbReference>
<evidence type="ECO:0000256" key="2">
    <source>
        <dbReference type="SAM" id="Phobius"/>
    </source>
</evidence>
<dbReference type="RefSeq" id="WP_015151608.1">
    <property type="nucleotide sequence ID" value="NC_019693.1"/>
</dbReference>
<gene>
    <name evidence="4" type="ORF">Oscil6304_5514</name>
</gene>
<dbReference type="HOGENOM" id="CLU_054193_6_1_3"/>
<dbReference type="STRING" id="56110.Oscil6304_5514"/>
<keyword evidence="2" id="KW-1133">Transmembrane helix</keyword>
<evidence type="ECO:0000256" key="1">
    <source>
        <dbReference type="SAM" id="MobiDB-lite"/>
    </source>
</evidence>
<feature type="transmembrane region" description="Helical" evidence="2">
    <location>
        <begin position="43"/>
        <end position="63"/>
    </location>
</feature>
<accession>K9TRH2</accession>
<dbReference type="EMBL" id="CP003607">
    <property type="protein sequence ID" value="AFY84998.1"/>
    <property type="molecule type" value="Genomic_DNA"/>
</dbReference>
<keyword evidence="4" id="KW-0645">Protease</keyword>
<feature type="domain" description="D-alanyl-D-alanine carboxypeptidase-like core" evidence="3">
    <location>
        <begin position="124"/>
        <end position="254"/>
    </location>
</feature>
<dbReference type="PANTHER" id="PTHR34385:SF1">
    <property type="entry name" value="PEPTIDOGLYCAN L-ALANYL-D-GLUTAMATE ENDOPEPTIDASE CWLK"/>
    <property type="match status" value="1"/>
</dbReference>
<sequence length="277" mass="30473">MNKATVSGQASKTSTFMGEDIPQAVRDTSENVSTVQGSKSVKWIVIAVIAGTVALIAGVLVAWQGGMLGLLNNSEVAQTEQTEAPDSNATEDPNAPTTETLLGHFPYKEASTEDLQPISSDGRILMRQAAARAFLDMKEAARSQGVYLVPISGFRTEEDQKYLFFEVKAQRGQVAMERAEVSAPPGYSEHHTGYAVDIGDANLPATDLSPNFENTPAFQWMEENAAYYSFELSFPKGNTQGVSYEPWHWRFVGDRDSLETFYKARTQEVQEVEETQP</sequence>
<keyword evidence="2" id="KW-0472">Membrane</keyword>
<dbReference type="GO" id="GO:0006508">
    <property type="term" value="P:proteolysis"/>
    <property type="evidence" value="ECO:0007669"/>
    <property type="project" value="InterPro"/>
</dbReference>
<dbReference type="PATRIC" id="fig|56110.3.peg.6769"/>
<dbReference type="KEGG" id="oac:Oscil6304_5514"/>
<keyword evidence="2" id="KW-0812">Transmembrane</keyword>
<keyword evidence="4" id="KW-0378">Hydrolase</keyword>
<dbReference type="InterPro" id="IPR009045">
    <property type="entry name" value="Zn_M74/Hedgehog-like"/>
</dbReference>
<protein>
    <submittedName>
        <fullName evidence="4">D-alanyl-D-alanine carboxypeptidase</fullName>
    </submittedName>
</protein>
<name>K9TRH2_9CYAN</name>
<dbReference type="PANTHER" id="PTHR34385">
    <property type="entry name" value="D-ALANYL-D-ALANINE CARBOXYPEPTIDASE"/>
    <property type="match status" value="1"/>
</dbReference>
<evidence type="ECO:0000313" key="4">
    <source>
        <dbReference type="EMBL" id="AFY84998.1"/>
    </source>
</evidence>
<dbReference type="AlphaFoldDB" id="K9TRH2"/>
<proteinExistence type="predicted"/>
<dbReference type="eggNOG" id="COG1876">
    <property type="taxonomic scope" value="Bacteria"/>
</dbReference>
<dbReference type="CDD" id="cd14852">
    <property type="entry name" value="LD-carboxypeptidase"/>
    <property type="match status" value="1"/>
</dbReference>
<dbReference type="FunCoup" id="K9TRH2">
    <property type="interactions" value="101"/>
</dbReference>
<dbReference type="Proteomes" id="UP000010367">
    <property type="component" value="Chromosome"/>
</dbReference>
<dbReference type="Pfam" id="PF02557">
    <property type="entry name" value="VanY"/>
    <property type="match status" value="1"/>
</dbReference>
<feature type="region of interest" description="Disordered" evidence="1">
    <location>
        <begin position="79"/>
        <end position="98"/>
    </location>
</feature>
<dbReference type="GO" id="GO:0004180">
    <property type="term" value="F:carboxypeptidase activity"/>
    <property type="evidence" value="ECO:0007669"/>
    <property type="project" value="UniProtKB-KW"/>
</dbReference>
<dbReference type="InterPro" id="IPR058193">
    <property type="entry name" value="VanY/YodJ_core_dom"/>
</dbReference>
<keyword evidence="4" id="KW-0121">Carboxypeptidase</keyword>
<keyword evidence="5" id="KW-1185">Reference proteome</keyword>
<dbReference type="Gene3D" id="3.30.1380.10">
    <property type="match status" value="1"/>
</dbReference>
<organism evidence="4 5">
    <name type="scientific">Oscillatoria acuminata PCC 6304</name>
    <dbReference type="NCBI Taxonomy" id="56110"/>
    <lineage>
        <taxon>Bacteria</taxon>
        <taxon>Bacillati</taxon>
        <taxon>Cyanobacteriota</taxon>
        <taxon>Cyanophyceae</taxon>
        <taxon>Oscillatoriophycideae</taxon>
        <taxon>Oscillatoriales</taxon>
        <taxon>Oscillatoriaceae</taxon>
        <taxon>Oscillatoria</taxon>
    </lineage>
</organism>
<dbReference type="InterPro" id="IPR052179">
    <property type="entry name" value="DD-CPase-like"/>
</dbReference>
<dbReference type="InParanoid" id="K9TRH2"/>